<feature type="domain" description="Calcineurin-like phosphoesterase" evidence="2">
    <location>
        <begin position="47"/>
        <end position="204"/>
    </location>
</feature>
<dbReference type="SUPFAM" id="SSF56300">
    <property type="entry name" value="Metallo-dependent phosphatases"/>
    <property type="match status" value="1"/>
</dbReference>
<dbReference type="OrthoDB" id="9780884at2"/>
<name>A0A1G8VLZ6_9BACI</name>
<keyword evidence="1" id="KW-0812">Transmembrane</keyword>
<evidence type="ECO:0000256" key="1">
    <source>
        <dbReference type="SAM" id="Phobius"/>
    </source>
</evidence>
<keyword evidence="1" id="KW-0472">Membrane</keyword>
<dbReference type="PANTHER" id="PTHR31302:SF32">
    <property type="entry name" value="PHOSPHOESTERASE"/>
    <property type="match status" value="1"/>
</dbReference>
<sequence>MGPYIFGFIVLALLFIVFMVYKAHQDHLRYNKISISKHTMDNEQINLFFISDIHKRIIKEHTLAQIQQPLDLVIIGGDLTESKVPWSKVSTNLARLHRMQAPIFFIWGNNDYEVDRYKLLQLLVDQHVHILTNETVNITLKNNRAVSLIGVDDPDNSSPIMDLLVREAAGEVVILLSHRPSVFEEMEDVFTSAIDVVLSGHTHGGQIRIFGFGPYTRGGVKQMNSKPILISEGYGYTSLPFRLGTTAECHVVTIL</sequence>
<evidence type="ECO:0000259" key="2">
    <source>
        <dbReference type="Pfam" id="PF00149"/>
    </source>
</evidence>
<dbReference type="Proteomes" id="UP000198694">
    <property type="component" value="Unassembled WGS sequence"/>
</dbReference>
<dbReference type="Pfam" id="PF00149">
    <property type="entry name" value="Metallophos"/>
    <property type="match status" value="1"/>
</dbReference>
<feature type="transmembrane region" description="Helical" evidence="1">
    <location>
        <begin position="6"/>
        <end position="23"/>
    </location>
</feature>
<dbReference type="Gene3D" id="3.60.21.10">
    <property type="match status" value="1"/>
</dbReference>
<protein>
    <submittedName>
        <fullName evidence="3">Predicted phosphohydrolase, MPP superfamily</fullName>
    </submittedName>
</protein>
<proteinExistence type="predicted"/>
<dbReference type="GO" id="GO:0016020">
    <property type="term" value="C:membrane"/>
    <property type="evidence" value="ECO:0007669"/>
    <property type="project" value="GOC"/>
</dbReference>
<dbReference type="InterPro" id="IPR051158">
    <property type="entry name" value="Metallophosphoesterase_sf"/>
</dbReference>
<keyword evidence="1" id="KW-1133">Transmembrane helix</keyword>
<dbReference type="STRING" id="407036.SAMN05216243_0200"/>
<evidence type="ECO:0000313" key="3">
    <source>
        <dbReference type="EMBL" id="SDJ66954.1"/>
    </source>
</evidence>
<evidence type="ECO:0000313" key="4">
    <source>
        <dbReference type="Proteomes" id="UP000198694"/>
    </source>
</evidence>
<dbReference type="PANTHER" id="PTHR31302">
    <property type="entry name" value="TRANSMEMBRANE PROTEIN WITH METALLOPHOSPHOESTERASE DOMAIN-RELATED"/>
    <property type="match status" value="1"/>
</dbReference>
<dbReference type="InterPro" id="IPR029052">
    <property type="entry name" value="Metallo-depent_PP-like"/>
</dbReference>
<gene>
    <name evidence="3" type="ORF">SAMN05216243_0200</name>
</gene>
<dbReference type="RefSeq" id="WP_093210338.1">
    <property type="nucleotide sequence ID" value="NZ_FNFL01000001.1"/>
</dbReference>
<keyword evidence="3" id="KW-0378">Hydrolase</keyword>
<keyword evidence="4" id="KW-1185">Reference proteome</keyword>
<accession>A0A1G8VLZ6</accession>
<dbReference type="EMBL" id="FNFL01000001">
    <property type="protein sequence ID" value="SDJ66954.1"/>
    <property type="molecule type" value="Genomic_DNA"/>
</dbReference>
<dbReference type="InterPro" id="IPR004843">
    <property type="entry name" value="Calcineurin-like_PHP"/>
</dbReference>
<dbReference type="GO" id="GO:0008758">
    <property type="term" value="F:UDP-2,3-diacylglucosamine hydrolase activity"/>
    <property type="evidence" value="ECO:0007669"/>
    <property type="project" value="TreeGrafter"/>
</dbReference>
<dbReference type="GO" id="GO:0009245">
    <property type="term" value="P:lipid A biosynthetic process"/>
    <property type="evidence" value="ECO:0007669"/>
    <property type="project" value="TreeGrafter"/>
</dbReference>
<reference evidence="3 4" key="1">
    <citation type="submission" date="2016-10" db="EMBL/GenBank/DDBJ databases">
        <authorList>
            <person name="de Groot N.N."/>
        </authorList>
    </citation>
    <scope>NUCLEOTIDE SEQUENCE [LARGE SCALE GENOMIC DNA]</scope>
    <source>
        <strain evidence="3 4">CGMCC 1.6502</strain>
    </source>
</reference>
<organism evidence="3 4">
    <name type="scientific">Sediminibacillus albus</name>
    <dbReference type="NCBI Taxonomy" id="407036"/>
    <lineage>
        <taxon>Bacteria</taxon>
        <taxon>Bacillati</taxon>
        <taxon>Bacillota</taxon>
        <taxon>Bacilli</taxon>
        <taxon>Bacillales</taxon>
        <taxon>Bacillaceae</taxon>
        <taxon>Sediminibacillus</taxon>
    </lineage>
</organism>
<dbReference type="AlphaFoldDB" id="A0A1G8VLZ6"/>